<accession>A0A2M8LQD8</accession>
<evidence type="ECO:0000259" key="2">
    <source>
        <dbReference type="PROSITE" id="PS50943"/>
    </source>
</evidence>
<dbReference type="PROSITE" id="PS50943">
    <property type="entry name" value="HTH_CROC1"/>
    <property type="match status" value="1"/>
</dbReference>
<comment type="caution">
    <text evidence="3">The sequence shown here is derived from an EMBL/GenBank/DDBJ whole genome shotgun (WGS) entry which is preliminary data.</text>
</comment>
<dbReference type="GO" id="GO:0003677">
    <property type="term" value="F:DNA binding"/>
    <property type="evidence" value="ECO:0007669"/>
    <property type="project" value="InterPro"/>
</dbReference>
<evidence type="ECO:0000313" key="3">
    <source>
        <dbReference type="EMBL" id="PJE94165.1"/>
    </source>
</evidence>
<organism evidence="3 4">
    <name type="scientific">Streptomyces carminius</name>
    <dbReference type="NCBI Taxonomy" id="2665496"/>
    <lineage>
        <taxon>Bacteria</taxon>
        <taxon>Bacillati</taxon>
        <taxon>Actinomycetota</taxon>
        <taxon>Actinomycetes</taxon>
        <taxon>Kitasatosporales</taxon>
        <taxon>Streptomycetaceae</taxon>
        <taxon>Streptomyces</taxon>
    </lineage>
</organism>
<dbReference type="EMBL" id="PGGW01000069">
    <property type="protein sequence ID" value="PJE94165.1"/>
    <property type="molecule type" value="Genomic_DNA"/>
</dbReference>
<dbReference type="InterPro" id="IPR010982">
    <property type="entry name" value="Lambda_DNA-bd_dom_sf"/>
</dbReference>
<dbReference type="RefSeq" id="WP_100204777.1">
    <property type="nucleotide sequence ID" value="NZ_PGGW01000069.1"/>
</dbReference>
<dbReference type="SUPFAM" id="SSF47413">
    <property type="entry name" value="lambda repressor-like DNA-binding domains"/>
    <property type="match status" value="1"/>
</dbReference>
<dbReference type="CDD" id="cd00093">
    <property type="entry name" value="HTH_XRE"/>
    <property type="match status" value="1"/>
</dbReference>
<name>A0A2M8LQD8_9ACTN</name>
<dbReference type="Proteomes" id="UP000230407">
    <property type="component" value="Unassembled WGS sequence"/>
</dbReference>
<protein>
    <submittedName>
        <fullName evidence="3">Transcriptional regulator</fullName>
    </submittedName>
</protein>
<reference evidence="3 4" key="1">
    <citation type="submission" date="2017-11" db="EMBL/GenBank/DDBJ databases">
        <title>Streptomyces carmine sp. nov., a novel actinomycete isolated from Sophora alopecuroides in Xinjiang, China.</title>
        <authorList>
            <person name="Wang Y."/>
            <person name="Luo X."/>
            <person name="Wan C."/>
            <person name="Zhang L."/>
        </authorList>
    </citation>
    <scope>NUCLEOTIDE SEQUENCE [LARGE SCALE GENOMIC DNA]</scope>
    <source>
        <strain evidence="3 4">TRM SA0054</strain>
    </source>
</reference>
<dbReference type="InterPro" id="IPR001387">
    <property type="entry name" value="Cro/C1-type_HTH"/>
</dbReference>
<keyword evidence="4" id="KW-1185">Reference proteome</keyword>
<dbReference type="Gene3D" id="1.10.260.40">
    <property type="entry name" value="lambda repressor-like DNA-binding domains"/>
    <property type="match status" value="1"/>
</dbReference>
<proteinExistence type="predicted"/>
<evidence type="ECO:0000256" key="1">
    <source>
        <dbReference type="SAM" id="MobiDB-lite"/>
    </source>
</evidence>
<feature type="region of interest" description="Disordered" evidence="1">
    <location>
        <begin position="136"/>
        <end position="173"/>
    </location>
</feature>
<sequence length="173" mass="18655">MSEPQVRRALAENLDRLFDAIRPEGPRGRRYTNEEVATAVKQAHPGLRVGGAYLSALRKGTKRNPSTELLTALARFFGVPASYFLDEHTAAQTDAEIELARVAHNLGVRRLALRALELSPEGLAAVTRIVEHVLESDPGARTRSTRPAPGSLPPGAPGAPETPTAPDDRPAER</sequence>
<gene>
    <name evidence="3" type="ORF">CUT44_28130</name>
</gene>
<dbReference type="AlphaFoldDB" id="A0A2M8LQD8"/>
<evidence type="ECO:0000313" key="4">
    <source>
        <dbReference type="Proteomes" id="UP000230407"/>
    </source>
</evidence>
<feature type="domain" description="HTH cro/C1-type" evidence="2">
    <location>
        <begin position="52"/>
        <end position="84"/>
    </location>
</feature>